<feature type="transmembrane region" description="Helical" evidence="1">
    <location>
        <begin position="47"/>
        <end position="63"/>
    </location>
</feature>
<protein>
    <submittedName>
        <fullName evidence="2">Uncharacterized protein</fullName>
    </submittedName>
</protein>
<sequence length="132" mass="15250">MRSREDGTQVSNLGHFVACDVGTVLHLDEYGYHRNHRDYSKRRKRTLIVRLGYGYSVIVWLPIGSRIDRIAGEEGRDKITHHLSRPVVVPVLVRRRHGHRLPTWNIRVQEIRVFLFVRTSTAVSTVPGIDSD</sequence>
<dbReference type="AlphaFoldDB" id="A0A0C9YRS2"/>
<name>A0A0C9YRS2_9AGAM</name>
<dbReference type="HOGENOM" id="CLU_1917907_0_0_1"/>
<accession>A0A0C9YRS2</accession>
<dbReference type="Proteomes" id="UP000054018">
    <property type="component" value="Unassembled WGS sequence"/>
</dbReference>
<dbReference type="EMBL" id="KN834456">
    <property type="protein sequence ID" value="KIK10728.1"/>
    <property type="molecule type" value="Genomic_DNA"/>
</dbReference>
<reference evidence="2 3" key="1">
    <citation type="submission" date="2014-04" db="EMBL/GenBank/DDBJ databases">
        <authorList>
            <consortium name="DOE Joint Genome Institute"/>
            <person name="Kuo A."/>
            <person name="Kohler A."/>
            <person name="Costa M.D."/>
            <person name="Nagy L.G."/>
            <person name="Floudas D."/>
            <person name="Copeland A."/>
            <person name="Barry K.W."/>
            <person name="Cichocki N."/>
            <person name="Veneault-Fourrey C."/>
            <person name="LaButti K."/>
            <person name="Lindquist E.A."/>
            <person name="Lipzen A."/>
            <person name="Lundell T."/>
            <person name="Morin E."/>
            <person name="Murat C."/>
            <person name="Sun H."/>
            <person name="Tunlid A."/>
            <person name="Henrissat B."/>
            <person name="Grigoriev I.V."/>
            <person name="Hibbett D.S."/>
            <person name="Martin F."/>
            <person name="Nordberg H.P."/>
            <person name="Cantor M.N."/>
            <person name="Hua S.X."/>
        </authorList>
    </citation>
    <scope>NUCLEOTIDE SEQUENCE [LARGE SCALE GENOMIC DNA]</scope>
    <source>
        <strain evidence="2 3">441</strain>
    </source>
</reference>
<keyword evidence="3" id="KW-1185">Reference proteome</keyword>
<evidence type="ECO:0000256" key="1">
    <source>
        <dbReference type="SAM" id="Phobius"/>
    </source>
</evidence>
<keyword evidence="1" id="KW-0472">Membrane</keyword>
<gene>
    <name evidence="2" type="ORF">PISMIDRAFT_577585</name>
</gene>
<evidence type="ECO:0000313" key="2">
    <source>
        <dbReference type="EMBL" id="KIK10728.1"/>
    </source>
</evidence>
<proteinExistence type="predicted"/>
<keyword evidence="1" id="KW-0812">Transmembrane</keyword>
<reference evidence="3" key="2">
    <citation type="submission" date="2015-01" db="EMBL/GenBank/DDBJ databases">
        <title>Evolutionary Origins and Diversification of the Mycorrhizal Mutualists.</title>
        <authorList>
            <consortium name="DOE Joint Genome Institute"/>
            <consortium name="Mycorrhizal Genomics Consortium"/>
            <person name="Kohler A."/>
            <person name="Kuo A."/>
            <person name="Nagy L.G."/>
            <person name="Floudas D."/>
            <person name="Copeland A."/>
            <person name="Barry K.W."/>
            <person name="Cichocki N."/>
            <person name="Veneault-Fourrey C."/>
            <person name="LaButti K."/>
            <person name="Lindquist E.A."/>
            <person name="Lipzen A."/>
            <person name="Lundell T."/>
            <person name="Morin E."/>
            <person name="Murat C."/>
            <person name="Riley R."/>
            <person name="Ohm R."/>
            <person name="Sun H."/>
            <person name="Tunlid A."/>
            <person name="Henrissat B."/>
            <person name="Grigoriev I.V."/>
            <person name="Hibbett D.S."/>
            <person name="Martin F."/>
        </authorList>
    </citation>
    <scope>NUCLEOTIDE SEQUENCE [LARGE SCALE GENOMIC DNA]</scope>
    <source>
        <strain evidence="3">441</strain>
    </source>
</reference>
<organism evidence="2 3">
    <name type="scientific">Pisolithus microcarpus 441</name>
    <dbReference type="NCBI Taxonomy" id="765257"/>
    <lineage>
        <taxon>Eukaryota</taxon>
        <taxon>Fungi</taxon>
        <taxon>Dikarya</taxon>
        <taxon>Basidiomycota</taxon>
        <taxon>Agaricomycotina</taxon>
        <taxon>Agaricomycetes</taxon>
        <taxon>Agaricomycetidae</taxon>
        <taxon>Boletales</taxon>
        <taxon>Sclerodermatineae</taxon>
        <taxon>Pisolithaceae</taxon>
        <taxon>Pisolithus</taxon>
    </lineage>
</organism>
<evidence type="ECO:0000313" key="3">
    <source>
        <dbReference type="Proteomes" id="UP000054018"/>
    </source>
</evidence>
<keyword evidence="1" id="KW-1133">Transmembrane helix</keyword>